<accession>A0A1X6NM22</accession>
<dbReference type="AlphaFoldDB" id="A0A1X6NM22"/>
<feature type="region of interest" description="Disordered" evidence="1">
    <location>
        <begin position="1"/>
        <end position="145"/>
    </location>
</feature>
<dbReference type="Proteomes" id="UP000218209">
    <property type="component" value="Unassembled WGS sequence"/>
</dbReference>
<feature type="compositionally biased region" description="Pro residues" evidence="1">
    <location>
        <begin position="46"/>
        <end position="74"/>
    </location>
</feature>
<evidence type="ECO:0000256" key="1">
    <source>
        <dbReference type="SAM" id="MobiDB-lite"/>
    </source>
</evidence>
<feature type="compositionally biased region" description="Low complexity" evidence="1">
    <location>
        <begin position="106"/>
        <end position="125"/>
    </location>
</feature>
<feature type="non-terminal residue" evidence="2">
    <location>
        <position position="197"/>
    </location>
</feature>
<evidence type="ECO:0000313" key="3">
    <source>
        <dbReference type="Proteomes" id="UP000218209"/>
    </source>
</evidence>
<dbReference type="EMBL" id="KV919472">
    <property type="protein sequence ID" value="OSX69612.1"/>
    <property type="molecule type" value="Genomic_DNA"/>
</dbReference>
<organism evidence="2 3">
    <name type="scientific">Porphyra umbilicalis</name>
    <name type="common">Purple laver</name>
    <name type="synonym">Red alga</name>
    <dbReference type="NCBI Taxonomy" id="2786"/>
    <lineage>
        <taxon>Eukaryota</taxon>
        <taxon>Rhodophyta</taxon>
        <taxon>Bangiophyceae</taxon>
        <taxon>Bangiales</taxon>
        <taxon>Bangiaceae</taxon>
        <taxon>Porphyra</taxon>
    </lineage>
</organism>
<protein>
    <submittedName>
        <fullName evidence="2">Uncharacterized protein</fullName>
    </submittedName>
</protein>
<reference evidence="2 3" key="1">
    <citation type="submission" date="2017-03" db="EMBL/GenBank/DDBJ databases">
        <title>WGS assembly of Porphyra umbilicalis.</title>
        <authorList>
            <person name="Brawley S.H."/>
            <person name="Blouin N.A."/>
            <person name="Ficko-Blean E."/>
            <person name="Wheeler G.L."/>
            <person name="Lohr M."/>
            <person name="Goodson H.V."/>
            <person name="Jenkins J.W."/>
            <person name="Blaby-Haas C.E."/>
            <person name="Helliwell K.E."/>
            <person name="Chan C."/>
            <person name="Marriage T."/>
            <person name="Bhattacharya D."/>
            <person name="Klein A.S."/>
            <person name="Badis Y."/>
            <person name="Brodie J."/>
            <person name="Cao Y."/>
            <person name="Collen J."/>
            <person name="Dittami S.M."/>
            <person name="Gachon C.M."/>
            <person name="Green B.R."/>
            <person name="Karpowicz S."/>
            <person name="Kim J.W."/>
            <person name="Kudahl U."/>
            <person name="Lin S."/>
            <person name="Michel G."/>
            <person name="Mittag M."/>
            <person name="Olson B.J."/>
            <person name="Pangilinan J."/>
            <person name="Peng Y."/>
            <person name="Qiu H."/>
            <person name="Shu S."/>
            <person name="Singer J.T."/>
            <person name="Smith A.G."/>
            <person name="Sprecher B.N."/>
            <person name="Wagner V."/>
            <person name="Wang W."/>
            <person name="Wang Z.-Y."/>
            <person name="Yan J."/>
            <person name="Yarish C."/>
            <person name="Zoeuner-Riek S."/>
            <person name="Zhuang Y."/>
            <person name="Zou Y."/>
            <person name="Lindquist E.A."/>
            <person name="Grimwood J."/>
            <person name="Barry K."/>
            <person name="Rokhsar D.S."/>
            <person name="Schmutz J."/>
            <person name="Stiller J.W."/>
            <person name="Grossman A.R."/>
            <person name="Prochnik S.E."/>
        </authorList>
    </citation>
    <scope>NUCLEOTIDE SEQUENCE [LARGE SCALE GENOMIC DNA]</scope>
    <source>
        <strain evidence="2">4086291</strain>
    </source>
</reference>
<keyword evidence="3" id="KW-1185">Reference proteome</keyword>
<sequence length="197" mass="18940">MARKKQQARPVTNRASGSAAPASSPMAMAAAVAAALSAVTPASPSAAPPVSPTVMPTVPPTTPSTTPSTPPPIEAPSLTLAAGPKTAGVVQRATKVEMRKATGNLPAAVPSSSNSGGPSTTVGPSKAASSGRQGSGPPVGMVLPPGAQVLSLTSTRGATAAKKGKGPAKAAKTAVAPALSMAAPRAARLLAVIAPRP</sequence>
<feature type="compositionally biased region" description="Low complexity" evidence="1">
    <location>
        <begin position="15"/>
        <end position="45"/>
    </location>
</feature>
<proteinExistence type="predicted"/>
<gene>
    <name evidence="2" type="ORF">BU14_1350s0001</name>
</gene>
<name>A0A1X6NM22_PORUM</name>
<evidence type="ECO:0000313" key="2">
    <source>
        <dbReference type="EMBL" id="OSX69612.1"/>
    </source>
</evidence>